<sequence length="71" mass="8175">MDYYLLFLWGGVDIGLYGPYQDIESRDNKAREFWKKHGDECGYFQISATKGSKINVSSYSGSFFEENDNAD</sequence>
<evidence type="ECO:0000313" key="1">
    <source>
        <dbReference type="EMBL" id="KKN55661.1"/>
    </source>
</evidence>
<comment type="caution">
    <text evidence="1">The sequence shown here is derived from an EMBL/GenBank/DDBJ whole genome shotgun (WGS) entry which is preliminary data.</text>
</comment>
<protein>
    <submittedName>
        <fullName evidence="1">Uncharacterized protein</fullName>
    </submittedName>
</protein>
<dbReference type="EMBL" id="LAZR01000875">
    <property type="protein sequence ID" value="KKN55661.1"/>
    <property type="molecule type" value="Genomic_DNA"/>
</dbReference>
<name>A0A0F9U2V4_9ZZZZ</name>
<dbReference type="AlphaFoldDB" id="A0A0F9U2V4"/>
<organism evidence="1">
    <name type="scientific">marine sediment metagenome</name>
    <dbReference type="NCBI Taxonomy" id="412755"/>
    <lineage>
        <taxon>unclassified sequences</taxon>
        <taxon>metagenomes</taxon>
        <taxon>ecological metagenomes</taxon>
    </lineage>
</organism>
<reference evidence="1" key="1">
    <citation type="journal article" date="2015" name="Nature">
        <title>Complex archaea that bridge the gap between prokaryotes and eukaryotes.</title>
        <authorList>
            <person name="Spang A."/>
            <person name="Saw J.H."/>
            <person name="Jorgensen S.L."/>
            <person name="Zaremba-Niedzwiedzka K."/>
            <person name="Martijn J."/>
            <person name="Lind A.E."/>
            <person name="van Eijk R."/>
            <person name="Schleper C."/>
            <person name="Guy L."/>
            <person name="Ettema T.J."/>
        </authorList>
    </citation>
    <scope>NUCLEOTIDE SEQUENCE</scope>
</reference>
<proteinExistence type="predicted"/>
<gene>
    <name evidence="1" type="ORF">LCGC14_0579630</name>
</gene>
<accession>A0A0F9U2V4</accession>